<feature type="non-terminal residue" evidence="1">
    <location>
        <position position="53"/>
    </location>
</feature>
<evidence type="ECO:0000313" key="1">
    <source>
        <dbReference type="EMBL" id="GAG08500.1"/>
    </source>
</evidence>
<dbReference type="EMBL" id="BARS01024491">
    <property type="protein sequence ID" value="GAG08500.1"/>
    <property type="molecule type" value="Genomic_DNA"/>
</dbReference>
<comment type="caution">
    <text evidence="1">The sequence shown here is derived from an EMBL/GenBank/DDBJ whole genome shotgun (WGS) entry which is preliminary data.</text>
</comment>
<name>X0US28_9ZZZZ</name>
<accession>X0US28</accession>
<gene>
    <name evidence="1" type="ORF">S01H1_38868</name>
</gene>
<proteinExistence type="predicted"/>
<organism evidence="1">
    <name type="scientific">marine sediment metagenome</name>
    <dbReference type="NCBI Taxonomy" id="412755"/>
    <lineage>
        <taxon>unclassified sequences</taxon>
        <taxon>metagenomes</taxon>
        <taxon>ecological metagenomes</taxon>
    </lineage>
</organism>
<dbReference type="AlphaFoldDB" id="X0US28"/>
<sequence>MIQGVIFPPQLSPQKGMLCHQFQVTILREYSKISGQRFAESNFALKLIKLFYS</sequence>
<protein>
    <submittedName>
        <fullName evidence="1">Uncharacterized protein</fullName>
    </submittedName>
</protein>
<reference evidence="1" key="1">
    <citation type="journal article" date="2014" name="Front. Microbiol.">
        <title>High frequency of phylogenetically diverse reductive dehalogenase-homologous genes in deep subseafloor sedimentary metagenomes.</title>
        <authorList>
            <person name="Kawai M."/>
            <person name="Futagami T."/>
            <person name="Toyoda A."/>
            <person name="Takaki Y."/>
            <person name="Nishi S."/>
            <person name="Hori S."/>
            <person name="Arai W."/>
            <person name="Tsubouchi T."/>
            <person name="Morono Y."/>
            <person name="Uchiyama I."/>
            <person name="Ito T."/>
            <person name="Fujiyama A."/>
            <person name="Inagaki F."/>
            <person name="Takami H."/>
        </authorList>
    </citation>
    <scope>NUCLEOTIDE SEQUENCE</scope>
    <source>
        <strain evidence="1">Expedition CK06-06</strain>
    </source>
</reference>